<evidence type="ECO:0000313" key="3">
    <source>
        <dbReference type="Proteomes" id="UP000263486"/>
    </source>
</evidence>
<comment type="caution">
    <text evidence="2">The sequence shown here is derived from an EMBL/GenBank/DDBJ whole genome shotgun (WGS) entry which is preliminary data.</text>
</comment>
<reference evidence="2 3" key="1">
    <citation type="submission" date="2018-08" db="EMBL/GenBank/DDBJ databases">
        <title>Draft genome sequence of Psychrilyobacter sp. strain SD5 isolated from Black Sea water.</title>
        <authorList>
            <person name="Yadav S."/>
            <person name="Villanueva L."/>
            <person name="Damste J.S.S."/>
        </authorList>
    </citation>
    <scope>NUCLEOTIDE SEQUENCE [LARGE SCALE GENOMIC DNA]</scope>
    <source>
        <strain evidence="2 3">SD5</strain>
    </source>
</reference>
<protein>
    <submittedName>
        <fullName evidence="2">GNAT family N-acetyltransferase</fullName>
    </submittedName>
</protein>
<gene>
    <name evidence="2" type="ORF">DYH56_07070</name>
</gene>
<dbReference type="PANTHER" id="PTHR39173">
    <property type="entry name" value="ACETYLTRANSFERASE"/>
    <property type="match status" value="1"/>
</dbReference>
<dbReference type="EMBL" id="QUAJ01000010">
    <property type="protein sequence ID" value="REI41423.1"/>
    <property type="molecule type" value="Genomic_DNA"/>
</dbReference>
<keyword evidence="3" id="KW-1185">Reference proteome</keyword>
<evidence type="ECO:0000259" key="1">
    <source>
        <dbReference type="PROSITE" id="PS51186"/>
    </source>
</evidence>
<dbReference type="SUPFAM" id="SSF55729">
    <property type="entry name" value="Acyl-CoA N-acyltransferases (Nat)"/>
    <property type="match status" value="1"/>
</dbReference>
<evidence type="ECO:0000313" key="2">
    <source>
        <dbReference type="EMBL" id="REI41423.1"/>
    </source>
</evidence>
<dbReference type="InterPro" id="IPR000182">
    <property type="entry name" value="GNAT_dom"/>
</dbReference>
<dbReference type="Pfam" id="PF00583">
    <property type="entry name" value="Acetyltransf_1"/>
    <property type="match status" value="1"/>
</dbReference>
<accession>A0ABX9KHC4</accession>
<name>A0ABX9KHC4_9FUSO</name>
<sequence>MNIYLKKLELKEPVEIFNLLQETVEENWGLMDSMTHEKFPKYLKEKYDEDLGINLKKGRVPQTTYWLYANEIPCGMIVVRRGINEPLLKRGGHIGYYIKKNYRRKGYGEKMLSLCLDLLRKEGQNKVLITCNEDNIGSQRVIENNMGILENIVDGSRRYWINL</sequence>
<dbReference type="InterPro" id="IPR016181">
    <property type="entry name" value="Acyl_CoA_acyltransferase"/>
</dbReference>
<feature type="domain" description="N-acetyltransferase" evidence="1">
    <location>
        <begin position="14"/>
        <end position="163"/>
    </location>
</feature>
<dbReference type="Proteomes" id="UP000263486">
    <property type="component" value="Unassembled WGS sequence"/>
</dbReference>
<dbReference type="PROSITE" id="PS51186">
    <property type="entry name" value="GNAT"/>
    <property type="match status" value="1"/>
</dbReference>
<dbReference type="PANTHER" id="PTHR39173:SF1">
    <property type="entry name" value="ACETYLTRANSFERASE"/>
    <property type="match status" value="1"/>
</dbReference>
<dbReference type="RefSeq" id="WP_114642171.1">
    <property type="nucleotide sequence ID" value="NZ_JAACIO010000011.1"/>
</dbReference>
<proteinExistence type="predicted"/>
<dbReference type="Gene3D" id="3.40.630.30">
    <property type="match status" value="1"/>
</dbReference>
<organism evidence="2 3">
    <name type="scientific">Psychrilyobacter piezotolerans</name>
    <dbReference type="NCBI Taxonomy" id="2293438"/>
    <lineage>
        <taxon>Bacteria</taxon>
        <taxon>Fusobacteriati</taxon>
        <taxon>Fusobacteriota</taxon>
        <taxon>Fusobacteriia</taxon>
        <taxon>Fusobacteriales</taxon>
        <taxon>Fusobacteriaceae</taxon>
        <taxon>Psychrilyobacter</taxon>
    </lineage>
</organism>
<dbReference type="CDD" id="cd04301">
    <property type="entry name" value="NAT_SF"/>
    <property type="match status" value="1"/>
</dbReference>